<keyword evidence="2" id="KW-0675">Receptor</keyword>
<keyword evidence="4" id="KW-1185">Reference proteome</keyword>
<evidence type="ECO:0000313" key="4">
    <source>
        <dbReference type="Proteomes" id="UP000030765"/>
    </source>
</evidence>
<proteinExistence type="predicted"/>
<dbReference type="EMBL" id="ATLV01023945">
    <property type="status" value="NOT_ANNOTATED_CDS"/>
    <property type="molecule type" value="Genomic_DNA"/>
</dbReference>
<evidence type="ECO:0000313" key="3">
    <source>
        <dbReference type="EnsemblMetazoa" id="ASIC018168-PA"/>
    </source>
</evidence>
<feature type="region of interest" description="Disordered" evidence="1">
    <location>
        <begin position="1"/>
        <end position="76"/>
    </location>
</feature>
<name>A0A084WIR9_ANOSI</name>
<dbReference type="EMBL" id="KE525347">
    <property type="protein sequence ID" value="KFB50113.1"/>
    <property type="molecule type" value="Genomic_DNA"/>
</dbReference>
<evidence type="ECO:0000313" key="2">
    <source>
        <dbReference type="EMBL" id="KFB50113.1"/>
    </source>
</evidence>
<feature type="compositionally biased region" description="Polar residues" evidence="1">
    <location>
        <begin position="42"/>
        <end position="51"/>
    </location>
</feature>
<reference evidence="3" key="2">
    <citation type="submission" date="2020-05" db="UniProtKB">
        <authorList>
            <consortium name="EnsemblMetazoa"/>
        </authorList>
    </citation>
    <scope>IDENTIFICATION</scope>
</reference>
<feature type="compositionally biased region" description="Basic and acidic residues" evidence="1">
    <location>
        <begin position="15"/>
        <end position="29"/>
    </location>
</feature>
<sequence>MREDEECPGCAVKNGSKESERTAEDRLDEVVNNFGAKKSLSKTRASATPNSPRGEKEGGMAHNTHSRTRYASSERR</sequence>
<reference evidence="2 4" key="1">
    <citation type="journal article" date="2014" name="BMC Genomics">
        <title>Genome sequence of Anopheles sinensis provides insight into genetics basis of mosquito competence for malaria parasites.</title>
        <authorList>
            <person name="Zhou D."/>
            <person name="Zhang D."/>
            <person name="Ding G."/>
            <person name="Shi L."/>
            <person name="Hou Q."/>
            <person name="Ye Y."/>
            <person name="Xu Y."/>
            <person name="Zhou H."/>
            <person name="Xiong C."/>
            <person name="Li S."/>
            <person name="Yu J."/>
            <person name="Hong S."/>
            <person name="Yu X."/>
            <person name="Zou P."/>
            <person name="Chen C."/>
            <person name="Chang X."/>
            <person name="Wang W."/>
            <person name="Lv Y."/>
            <person name="Sun Y."/>
            <person name="Ma L."/>
            <person name="Shen B."/>
            <person name="Zhu C."/>
        </authorList>
    </citation>
    <scope>NUCLEOTIDE SEQUENCE [LARGE SCALE GENOMIC DNA]</scope>
</reference>
<organism evidence="2">
    <name type="scientific">Anopheles sinensis</name>
    <name type="common">Mosquito</name>
    <dbReference type="NCBI Taxonomy" id="74873"/>
    <lineage>
        <taxon>Eukaryota</taxon>
        <taxon>Metazoa</taxon>
        <taxon>Ecdysozoa</taxon>
        <taxon>Arthropoda</taxon>
        <taxon>Hexapoda</taxon>
        <taxon>Insecta</taxon>
        <taxon>Pterygota</taxon>
        <taxon>Neoptera</taxon>
        <taxon>Endopterygota</taxon>
        <taxon>Diptera</taxon>
        <taxon>Nematocera</taxon>
        <taxon>Culicoidea</taxon>
        <taxon>Culicidae</taxon>
        <taxon>Anophelinae</taxon>
        <taxon>Anopheles</taxon>
    </lineage>
</organism>
<dbReference type="VEuPathDB" id="VectorBase:ASIC018168"/>
<gene>
    <name evidence="2" type="ORF">ZHAS_00018168</name>
</gene>
<dbReference type="AlphaFoldDB" id="A0A084WIR9"/>
<protein>
    <submittedName>
        <fullName evidence="2 3">Sphingosine 1-phosphate receptor 4-like protein</fullName>
    </submittedName>
</protein>
<accession>A0A084WIR9</accession>
<dbReference type="EnsemblMetazoa" id="ASIC018168-RA">
    <property type="protein sequence ID" value="ASIC018168-PA"/>
    <property type="gene ID" value="ASIC018168"/>
</dbReference>
<dbReference type="Proteomes" id="UP000030765">
    <property type="component" value="Unassembled WGS sequence"/>
</dbReference>
<evidence type="ECO:0000256" key="1">
    <source>
        <dbReference type="SAM" id="MobiDB-lite"/>
    </source>
</evidence>